<organism evidence="3 4">
    <name type="scientific">Microbacterium halimionae</name>
    <dbReference type="NCBI Taxonomy" id="1526413"/>
    <lineage>
        <taxon>Bacteria</taxon>
        <taxon>Bacillati</taxon>
        <taxon>Actinomycetota</taxon>
        <taxon>Actinomycetes</taxon>
        <taxon>Micrococcales</taxon>
        <taxon>Microbacteriaceae</taxon>
        <taxon>Microbacterium</taxon>
    </lineage>
</organism>
<protein>
    <recommendedName>
        <fullName evidence="5">2-oxoglutarate dehydrogenase</fullName>
    </recommendedName>
</protein>
<dbReference type="Pfam" id="PF19516">
    <property type="entry name" value="DUF6049"/>
    <property type="match status" value="1"/>
</dbReference>
<dbReference type="InterPro" id="IPR046112">
    <property type="entry name" value="DUF6049"/>
</dbReference>
<evidence type="ECO:0000256" key="1">
    <source>
        <dbReference type="SAM" id="MobiDB-lite"/>
    </source>
</evidence>
<keyword evidence="4" id="KW-1185">Reference proteome</keyword>
<keyword evidence="2" id="KW-0472">Membrane</keyword>
<dbReference type="Proteomes" id="UP000526083">
    <property type="component" value="Unassembled WGS sequence"/>
</dbReference>
<gene>
    <name evidence="3" type="ORF">FHX48_002149</name>
</gene>
<evidence type="ECO:0000256" key="2">
    <source>
        <dbReference type="SAM" id="Phobius"/>
    </source>
</evidence>
<evidence type="ECO:0000313" key="4">
    <source>
        <dbReference type="Proteomes" id="UP000526083"/>
    </source>
</evidence>
<comment type="caution">
    <text evidence="3">The sequence shown here is derived from an EMBL/GenBank/DDBJ whole genome shotgun (WGS) entry which is preliminary data.</text>
</comment>
<proteinExistence type="predicted"/>
<feature type="region of interest" description="Disordered" evidence="1">
    <location>
        <begin position="302"/>
        <end position="336"/>
    </location>
</feature>
<dbReference type="AlphaFoldDB" id="A0A7W3JQB2"/>
<accession>A0A7W3JQB2</accession>
<reference evidence="3 4" key="1">
    <citation type="submission" date="2020-07" db="EMBL/GenBank/DDBJ databases">
        <title>Sequencing the genomes of 1000 actinobacteria strains.</title>
        <authorList>
            <person name="Klenk H.-P."/>
        </authorList>
    </citation>
    <scope>NUCLEOTIDE SEQUENCE [LARGE SCALE GENOMIC DNA]</scope>
    <source>
        <strain evidence="3 4">DSM 27576</strain>
    </source>
</reference>
<feature type="compositionally biased region" description="Low complexity" evidence="1">
    <location>
        <begin position="311"/>
        <end position="329"/>
    </location>
</feature>
<name>A0A7W3JQB2_9MICO</name>
<sequence>MTETFPSPGSPASRRRARVCAVLTSIIVAVGSVLTTVPANATDVTPSPSPRELSGHIDVQLSPVSSGVMTPGDALTAWANVTNGTDSDISGATVTLSIGNQAISSSDDLTLWLDNSSSTSGFDVLDTANADIPSGESNAVVITKPGTDPLLANRAPGVYPLEVSVETDSETSSSPSVVTVAADTASSTPVALVVPITARASNRGLLSSAELATLTARDGQLTALLDAVDGTSAILAIDPAVVAAIRVLGTSAPSSASAWLERLNRLSNDRFALQFADADVAVQVDAGLASLVTPLDLTAYTDPTNFENEPEPTVTASPTATPTDSNTDTDVVDDSSEPVVPDLAALTDVGATSSNILWPATGSVDDSTVSSLVSLTGNDDTVTLVSSASVNEPDIATRATVNGADALVYNTEVSDALTDAASTADLTFRGAPLSAATAYLSLAHADSPDSPVLIVLDRSLTRSAAGLEAAVDVVEQSSTTSSISLDALVAQTPQQRTLKDVAPDEARVAALNAMQQEEAQIAQFATILDDEVLLTGPHRAGELQVMSVDLIADDAWRAAFDAHHEQMVTTLSSVSILPPSNINLLTSGAGLGFWVKNDLPYPVSVVLYAQPDDLRLEVEPVTTVQAEPASNTRAEIPVQARIASGEVTIVLRLESPTGVHVGPTESVDVNVRAEWEGIGVVVLIVLIGGLLVVGIIRTILRRRAKRDSPAAAAPSVDEDSAQ</sequence>
<keyword evidence="2" id="KW-0812">Transmembrane</keyword>
<feature type="transmembrane region" description="Helical" evidence="2">
    <location>
        <begin position="678"/>
        <end position="700"/>
    </location>
</feature>
<keyword evidence="2" id="KW-1133">Transmembrane helix</keyword>
<dbReference type="EMBL" id="JACGWY010000004">
    <property type="protein sequence ID" value="MBA8817055.1"/>
    <property type="molecule type" value="Genomic_DNA"/>
</dbReference>
<evidence type="ECO:0008006" key="5">
    <source>
        <dbReference type="Google" id="ProtNLM"/>
    </source>
</evidence>
<evidence type="ECO:0000313" key="3">
    <source>
        <dbReference type="EMBL" id="MBA8817055.1"/>
    </source>
</evidence>
<dbReference type="RefSeq" id="WP_167045172.1">
    <property type="nucleotide sequence ID" value="NZ_JAAOZB010000001.1"/>
</dbReference>